<dbReference type="GO" id="GO:0006310">
    <property type="term" value="P:DNA recombination"/>
    <property type="evidence" value="ECO:0007669"/>
    <property type="project" value="InterPro"/>
</dbReference>
<comment type="similarity">
    <text evidence="1">Belongs to the plasmid mobilization pre family.</text>
</comment>
<dbReference type="NCBIfam" id="NF041497">
    <property type="entry name" value="MobV"/>
    <property type="match status" value="1"/>
</dbReference>
<dbReference type="Gene3D" id="3.30.930.30">
    <property type="match status" value="1"/>
</dbReference>
<dbReference type="Pfam" id="PF01076">
    <property type="entry name" value="Mob_Pre"/>
    <property type="match status" value="1"/>
</dbReference>
<dbReference type="PATRIC" id="fig|1620.3.peg.1443"/>
<evidence type="ECO:0000313" key="3">
    <source>
        <dbReference type="EMBL" id="KRN78111.1"/>
    </source>
</evidence>
<organism evidence="3 4">
    <name type="scientific">Weissella minor</name>
    <dbReference type="NCBI Taxonomy" id="1620"/>
    <lineage>
        <taxon>Bacteria</taxon>
        <taxon>Bacillati</taxon>
        <taxon>Bacillota</taxon>
        <taxon>Bacilli</taxon>
        <taxon>Lactobacillales</taxon>
        <taxon>Lactobacillaceae</taxon>
        <taxon>Weissella</taxon>
    </lineage>
</organism>
<dbReference type="OrthoDB" id="2194794at2"/>
<feature type="coiled-coil region" evidence="2">
    <location>
        <begin position="201"/>
        <end position="235"/>
    </location>
</feature>
<evidence type="ECO:0000256" key="2">
    <source>
        <dbReference type="SAM" id="Coils"/>
    </source>
</evidence>
<dbReference type="AlphaFoldDB" id="A0A0R2JLK9"/>
<dbReference type="RefSeq" id="WP_057785888.1">
    <property type="nucleotide sequence ID" value="NZ_JQCD01000001.1"/>
</dbReference>
<dbReference type="EMBL" id="JQCD01000001">
    <property type="protein sequence ID" value="KRN78111.1"/>
    <property type="molecule type" value="Genomic_DNA"/>
</dbReference>
<dbReference type="InterPro" id="IPR001668">
    <property type="entry name" value="Mob_Pre"/>
</dbReference>
<reference evidence="3 4" key="1">
    <citation type="journal article" date="2015" name="Genome Announc.">
        <title>Expanding the biotechnology potential of lactobacilli through comparative genomics of 213 strains and associated genera.</title>
        <authorList>
            <person name="Sun Z."/>
            <person name="Harris H.M."/>
            <person name="McCann A."/>
            <person name="Guo C."/>
            <person name="Argimon S."/>
            <person name="Zhang W."/>
            <person name="Yang X."/>
            <person name="Jeffery I.B."/>
            <person name="Cooney J.C."/>
            <person name="Kagawa T.F."/>
            <person name="Liu W."/>
            <person name="Song Y."/>
            <person name="Salvetti E."/>
            <person name="Wrobel A."/>
            <person name="Rasinkangas P."/>
            <person name="Parkhill J."/>
            <person name="Rea M.C."/>
            <person name="O'Sullivan O."/>
            <person name="Ritari J."/>
            <person name="Douillard F.P."/>
            <person name="Paul Ross R."/>
            <person name="Yang R."/>
            <person name="Briner A.E."/>
            <person name="Felis G.E."/>
            <person name="de Vos W.M."/>
            <person name="Barrangou R."/>
            <person name="Klaenhammer T.R."/>
            <person name="Caufield P.W."/>
            <person name="Cui Y."/>
            <person name="Zhang H."/>
            <person name="O'Toole P.W."/>
        </authorList>
    </citation>
    <scope>NUCLEOTIDE SEQUENCE [LARGE SCALE GENOMIC DNA]</scope>
    <source>
        <strain evidence="3 4">DSM 20014</strain>
    </source>
</reference>
<keyword evidence="4" id="KW-1185">Reference proteome</keyword>
<name>A0A0R2JLK9_9LACO</name>
<protein>
    <recommendedName>
        <fullName evidence="5">Mobilization protein</fullName>
    </recommendedName>
</protein>
<keyword evidence="2" id="KW-0175">Coiled coil</keyword>
<sequence>MASTISWHFEKHPKSAVNGLQIHNERKSDKHKNARIDPEKTHLNVSSVIDHEFKNIPYTQRIDQLIQERYTGKRKPRKDAIVDVQHTLQFGGDEVLQLSPDKKQEVITTAINFLVDRLGGYKNVIGLNIHRDETNDHVHLDTIPLTEDGRLSAKDIYNRTFMKETQTQLLTHLQEQYPELDFVRASEADRGFENGRSQADFERLRDEKRKQDEEHQEKEKTLKKTENELKQKMVDALEALEPEFKVAASVYDENKVSDSRENYFEFIDEFGTAPMPVNTRQGWRQVYEWLHIDEIKRALEQAKQYVSDFVVNKAHALIRREDELDNKEKALEVKAQSLDQKEEQLYTNVLAIVGEETEIEIKKRIDGYEKYARAPENTWPNFSRLGIIADNLSEALTLTKENIEKNNELKGVLADTVIDLGYLGPEWRDSLIKNSGLKAVNKKTREHIDKPFEVLLPEAIHKASAQQLNVLMERTRRFNNKDRDISR</sequence>
<comment type="caution">
    <text evidence="3">The sequence shown here is derived from an EMBL/GenBank/DDBJ whole genome shotgun (WGS) entry which is preliminary data.</text>
</comment>
<dbReference type="Proteomes" id="UP000051673">
    <property type="component" value="Unassembled WGS sequence"/>
</dbReference>
<accession>A0A0R2JLK9</accession>
<evidence type="ECO:0000313" key="4">
    <source>
        <dbReference type="Proteomes" id="UP000051673"/>
    </source>
</evidence>
<dbReference type="GO" id="GO:0003677">
    <property type="term" value="F:DNA binding"/>
    <property type="evidence" value="ECO:0007669"/>
    <property type="project" value="InterPro"/>
</dbReference>
<proteinExistence type="inferred from homology"/>
<dbReference type="CDD" id="cd17242">
    <property type="entry name" value="MobM_relaxase"/>
    <property type="match status" value="1"/>
</dbReference>
<evidence type="ECO:0000256" key="1">
    <source>
        <dbReference type="ARBA" id="ARBA00010657"/>
    </source>
</evidence>
<dbReference type="STRING" id="1620.IV67_GL001421"/>
<evidence type="ECO:0008006" key="5">
    <source>
        <dbReference type="Google" id="ProtNLM"/>
    </source>
</evidence>
<gene>
    <name evidence="3" type="ORF">IV67_GL001421</name>
</gene>